<proteinExistence type="predicted"/>
<dbReference type="EMBL" id="JBHUIP010000001">
    <property type="protein sequence ID" value="MFD2261324.1"/>
    <property type="molecule type" value="Genomic_DNA"/>
</dbReference>
<name>A0ABW5DLJ6_9PROT</name>
<keyword evidence="2" id="KW-1185">Reference proteome</keyword>
<reference evidence="2" key="1">
    <citation type="journal article" date="2019" name="Int. J. Syst. Evol. Microbiol.">
        <title>The Global Catalogue of Microorganisms (GCM) 10K type strain sequencing project: providing services to taxonomists for standard genome sequencing and annotation.</title>
        <authorList>
            <consortium name="The Broad Institute Genomics Platform"/>
            <consortium name="The Broad Institute Genome Sequencing Center for Infectious Disease"/>
            <person name="Wu L."/>
            <person name="Ma J."/>
        </authorList>
    </citation>
    <scope>NUCLEOTIDE SEQUENCE [LARGE SCALE GENOMIC DNA]</scope>
    <source>
        <strain evidence="2">CGMCC 1.19062</strain>
    </source>
</reference>
<protein>
    <recommendedName>
        <fullName evidence="3">Glycosyltransferase family 1 protein</fullName>
    </recommendedName>
</protein>
<evidence type="ECO:0000313" key="2">
    <source>
        <dbReference type="Proteomes" id="UP001597295"/>
    </source>
</evidence>
<gene>
    <name evidence="1" type="ORF">ACFSM5_00385</name>
</gene>
<evidence type="ECO:0000313" key="1">
    <source>
        <dbReference type="EMBL" id="MFD2261324.1"/>
    </source>
</evidence>
<organism evidence="1 2">
    <name type="scientific">Lacibacterium aquatile</name>
    <dbReference type="NCBI Taxonomy" id="1168082"/>
    <lineage>
        <taxon>Bacteria</taxon>
        <taxon>Pseudomonadati</taxon>
        <taxon>Pseudomonadota</taxon>
        <taxon>Alphaproteobacteria</taxon>
        <taxon>Rhodospirillales</taxon>
        <taxon>Rhodospirillaceae</taxon>
    </lineage>
</organism>
<dbReference type="Proteomes" id="UP001597295">
    <property type="component" value="Unassembled WGS sequence"/>
</dbReference>
<sequence length="344" mass="37546">MSGDHSPQSCASCAQADCSMSYLRQGKSPQATGRTAWILDEVWPEYRAYLAVEKQVGDQILAPGFLGRAGVRRYGWGQPVSHVGSLATLRRHLTLHRVRGKKGRERQAAYLAEDNRMAAALAPHLDYRADHLVIDQKFLPWFARSGLLGGRSYDVLMVRYPLAELHRLLDGLADAQEASATIGDFRADDDLAAQETAALAAARQIVTPHHGVAGLFGSQVRLLDWQAPSASPARTSGRVAFLGPTIARQGAHRVRAIARQLPEPLVLFGTDLEGADFWDGVVVERRQMGQDWLADIGAILHPAAMTNQPRRLLEAWGQGIGIYATSGCGLPPSHYRPFDSFSPA</sequence>
<comment type="caution">
    <text evidence="1">The sequence shown here is derived from an EMBL/GenBank/DDBJ whole genome shotgun (WGS) entry which is preliminary data.</text>
</comment>
<dbReference type="RefSeq" id="WP_379873933.1">
    <property type="nucleotide sequence ID" value="NZ_JBHUIP010000001.1"/>
</dbReference>
<evidence type="ECO:0008006" key="3">
    <source>
        <dbReference type="Google" id="ProtNLM"/>
    </source>
</evidence>
<accession>A0ABW5DLJ6</accession>